<dbReference type="InterPro" id="IPR023404">
    <property type="entry name" value="rSAM_horseshoe"/>
</dbReference>
<reference evidence="10" key="1">
    <citation type="journal article" date="2019" name="Int. J. Syst. Evol. Microbiol.">
        <title>The Global Catalogue of Microorganisms (GCM) 10K type strain sequencing project: providing services to taxonomists for standard genome sequencing and annotation.</title>
        <authorList>
            <consortium name="The Broad Institute Genomics Platform"/>
            <consortium name="The Broad Institute Genome Sequencing Center for Infectious Disease"/>
            <person name="Wu L."/>
            <person name="Ma J."/>
        </authorList>
    </citation>
    <scope>NUCLEOTIDE SEQUENCE [LARGE SCALE GENOMIC DNA]</scope>
    <source>
        <strain evidence="10">CGMCC 4.1437</strain>
    </source>
</reference>
<evidence type="ECO:0000256" key="4">
    <source>
        <dbReference type="ARBA" id="ARBA00023004"/>
    </source>
</evidence>
<protein>
    <submittedName>
        <fullName evidence="9">Radical SAM protein</fullName>
    </submittedName>
</protein>
<evidence type="ECO:0000256" key="2">
    <source>
        <dbReference type="ARBA" id="ARBA00022691"/>
    </source>
</evidence>
<feature type="domain" description="Radical SAM core" evidence="8">
    <location>
        <begin position="210"/>
        <end position="450"/>
    </location>
</feature>
<gene>
    <name evidence="9" type="ORF">ACFP3U_24295</name>
</gene>
<evidence type="ECO:0000259" key="7">
    <source>
        <dbReference type="PROSITE" id="PS51332"/>
    </source>
</evidence>
<proteinExistence type="predicted"/>
<evidence type="ECO:0000259" key="8">
    <source>
        <dbReference type="PROSITE" id="PS51918"/>
    </source>
</evidence>
<evidence type="ECO:0000256" key="6">
    <source>
        <dbReference type="SAM" id="MobiDB-lite"/>
    </source>
</evidence>
<feature type="domain" description="B12-binding" evidence="7">
    <location>
        <begin position="91"/>
        <end position="169"/>
    </location>
</feature>
<dbReference type="Gene3D" id="3.80.30.20">
    <property type="entry name" value="tm_1862 like domain"/>
    <property type="match status" value="1"/>
</dbReference>
<sequence>MTFTLDLSDTPDAVADAAGQPTPAPDRRRTVQLVEFTAMQGVRYSVTLGYLKATAIADPGLDAACDFRISVREQSGGEQATKELLDTWDEPFVVALTVFFWNRAQSLELARQVKERWPNCHVVVGGNDVSYQQEPLFAEAPWLDVLVHGEGELRFRDLLHTFLTDGDLAAVPGISYWQDGSVVTTLDADRITDLEQVVSPILTPVYSDEEITGSSMIVYETNRGCPYGCAFCYWGGATNSKVRQFDLERIFAELDRLIRLMPQDATLFIADANFGILGRDRQIAEHIVELSRRYGKRMIVSTNWAKNGNERIVEIASMLHAAELTGAITLSAQSFDADVLKIANRANIRTDHYRRLLARFRELDVPTYTDLIWGLPGETFDKYLNGIEEVLTAGGSPVIYPLLLLNNTDYSREAFKDEQGLRTRWMPADITNPELIADVVVEHSSMTAEEWVRGMEFRVSMTLFQKILLRCALRVLHATTGVRMVELCRQLWSFMLDDCADPFMRAVARDVGAVYRDPSTLDMGLLRTVIGNQVVVPEEVHYQALLCRAVRTERATADLLNAAVDHLCGWLADAGHEVDRMLVDSALSLDIAATTILRASLRGELVEAEFAVPRRGWDLLVAAGDVPSSLDASHQGDVVRGTVWAPPRWVDYPISVYSLSIWHGTGRPLYDLLFALPGRLRAAA</sequence>
<evidence type="ECO:0000313" key="9">
    <source>
        <dbReference type="EMBL" id="MFC5666085.1"/>
    </source>
</evidence>
<dbReference type="Pfam" id="PF04055">
    <property type="entry name" value="Radical_SAM"/>
    <property type="match status" value="1"/>
</dbReference>
<dbReference type="Proteomes" id="UP001595975">
    <property type="component" value="Unassembled WGS sequence"/>
</dbReference>
<evidence type="ECO:0000256" key="3">
    <source>
        <dbReference type="ARBA" id="ARBA00022723"/>
    </source>
</evidence>
<keyword evidence="5" id="KW-0411">Iron-sulfur</keyword>
<dbReference type="InterPro" id="IPR034466">
    <property type="entry name" value="Methyltransferase_Class_B"/>
</dbReference>
<organism evidence="9 10">
    <name type="scientific">Kitasatospora misakiensis</name>
    <dbReference type="NCBI Taxonomy" id="67330"/>
    <lineage>
        <taxon>Bacteria</taxon>
        <taxon>Bacillati</taxon>
        <taxon>Actinomycetota</taxon>
        <taxon>Actinomycetes</taxon>
        <taxon>Kitasatosporales</taxon>
        <taxon>Streptomycetaceae</taxon>
        <taxon>Kitasatospora</taxon>
    </lineage>
</organism>
<dbReference type="SUPFAM" id="SSF102114">
    <property type="entry name" value="Radical SAM enzymes"/>
    <property type="match status" value="1"/>
</dbReference>
<evidence type="ECO:0000256" key="1">
    <source>
        <dbReference type="ARBA" id="ARBA00001966"/>
    </source>
</evidence>
<dbReference type="SFLD" id="SFLDS00029">
    <property type="entry name" value="Radical_SAM"/>
    <property type="match status" value="1"/>
</dbReference>
<dbReference type="InterPro" id="IPR006158">
    <property type="entry name" value="Cobalamin-bd"/>
</dbReference>
<dbReference type="SFLD" id="SFLDG01082">
    <property type="entry name" value="B12-binding_domain_containing"/>
    <property type="match status" value="1"/>
</dbReference>
<dbReference type="EMBL" id="JBHSOF010000035">
    <property type="protein sequence ID" value="MFC5666085.1"/>
    <property type="molecule type" value="Genomic_DNA"/>
</dbReference>
<dbReference type="PROSITE" id="PS51332">
    <property type="entry name" value="B12_BINDING"/>
    <property type="match status" value="1"/>
</dbReference>
<dbReference type="SMART" id="SM00729">
    <property type="entry name" value="Elp3"/>
    <property type="match status" value="1"/>
</dbReference>
<comment type="cofactor">
    <cofactor evidence="1">
        <name>[4Fe-4S] cluster</name>
        <dbReference type="ChEBI" id="CHEBI:49883"/>
    </cofactor>
</comment>
<dbReference type="PANTHER" id="PTHR43409:SF16">
    <property type="entry name" value="SLR0320 PROTEIN"/>
    <property type="match status" value="1"/>
</dbReference>
<dbReference type="Gene3D" id="3.40.50.280">
    <property type="entry name" value="Cobalamin-binding domain"/>
    <property type="match status" value="1"/>
</dbReference>
<keyword evidence="10" id="KW-1185">Reference proteome</keyword>
<dbReference type="PANTHER" id="PTHR43409">
    <property type="entry name" value="ANAEROBIC MAGNESIUM-PROTOPORPHYRIN IX MONOMETHYL ESTER CYCLASE-RELATED"/>
    <property type="match status" value="1"/>
</dbReference>
<dbReference type="RefSeq" id="WP_380227759.1">
    <property type="nucleotide sequence ID" value="NZ_JBHSOF010000035.1"/>
</dbReference>
<keyword evidence="3" id="KW-0479">Metal-binding</keyword>
<dbReference type="CDD" id="cd02068">
    <property type="entry name" value="radical_SAM_B12_BD"/>
    <property type="match status" value="1"/>
</dbReference>
<keyword evidence="4" id="KW-0408">Iron</keyword>
<feature type="region of interest" description="Disordered" evidence="6">
    <location>
        <begin position="1"/>
        <end position="25"/>
    </location>
</feature>
<dbReference type="PROSITE" id="PS51918">
    <property type="entry name" value="RADICAL_SAM"/>
    <property type="match status" value="1"/>
</dbReference>
<dbReference type="CDD" id="cd01335">
    <property type="entry name" value="Radical_SAM"/>
    <property type="match status" value="1"/>
</dbReference>
<name>A0ABW0XCP9_9ACTN</name>
<accession>A0ABW0XCP9</accession>
<comment type="caution">
    <text evidence="9">The sequence shown here is derived from an EMBL/GenBank/DDBJ whole genome shotgun (WGS) entry which is preliminary data.</text>
</comment>
<evidence type="ECO:0000313" key="10">
    <source>
        <dbReference type="Proteomes" id="UP001595975"/>
    </source>
</evidence>
<dbReference type="InterPro" id="IPR006638">
    <property type="entry name" value="Elp3/MiaA/NifB-like_rSAM"/>
</dbReference>
<evidence type="ECO:0000256" key="5">
    <source>
        <dbReference type="ARBA" id="ARBA00023014"/>
    </source>
</evidence>
<dbReference type="InterPro" id="IPR058240">
    <property type="entry name" value="rSAM_sf"/>
</dbReference>
<dbReference type="InterPro" id="IPR007197">
    <property type="entry name" value="rSAM"/>
</dbReference>
<dbReference type="SFLD" id="SFLDG01123">
    <property type="entry name" value="methyltransferase_(Class_B)"/>
    <property type="match status" value="1"/>
</dbReference>
<dbReference type="InterPro" id="IPR051198">
    <property type="entry name" value="BchE-like"/>
</dbReference>
<keyword evidence="2" id="KW-0949">S-adenosyl-L-methionine</keyword>